<proteinExistence type="predicted"/>
<accession>A0ABY5E683</accession>
<name>A0ABY5E683_9BACT</name>
<dbReference type="Proteomes" id="UP001060012">
    <property type="component" value="Chromosome"/>
</dbReference>
<dbReference type="SUPFAM" id="SSF103190">
    <property type="entry name" value="Sensory domain-like"/>
    <property type="match status" value="1"/>
</dbReference>
<keyword evidence="4" id="KW-1185">Reference proteome</keyword>
<dbReference type="InterPro" id="IPR029151">
    <property type="entry name" value="Sensor-like_sf"/>
</dbReference>
<dbReference type="Pfam" id="PF00563">
    <property type="entry name" value="EAL"/>
    <property type="match status" value="1"/>
</dbReference>
<feature type="coiled-coil region" evidence="1">
    <location>
        <begin position="279"/>
        <end position="306"/>
    </location>
</feature>
<organism evidence="3 4">
    <name type="scientific">Arcobacter roscoffensis</name>
    <dbReference type="NCBI Taxonomy" id="2961520"/>
    <lineage>
        <taxon>Bacteria</taxon>
        <taxon>Pseudomonadati</taxon>
        <taxon>Campylobacterota</taxon>
        <taxon>Epsilonproteobacteria</taxon>
        <taxon>Campylobacterales</taxon>
        <taxon>Arcobacteraceae</taxon>
        <taxon>Arcobacter</taxon>
    </lineage>
</organism>
<reference evidence="3" key="1">
    <citation type="submission" date="2022-07" db="EMBL/GenBank/DDBJ databases">
        <title>Arcobacter roscoffensis sp. nov., a marine bacterium isolated from coastal seawater collected from Roscoff, France.</title>
        <authorList>
            <person name="Pascual J."/>
            <person name="Lepeaux C."/>
            <person name="Methner A."/>
            <person name="Overmann J."/>
        </authorList>
    </citation>
    <scope>NUCLEOTIDE SEQUENCE</scope>
    <source>
        <strain evidence="3">ARW1-2F2</strain>
    </source>
</reference>
<keyword evidence="1" id="KW-0175">Coiled coil</keyword>
<dbReference type="Gene3D" id="3.30.450.20">
    <property type="entry name" value="PAS domain"/>
    <property type="match status" value="1"/>
</dbReference>
<dbReference type="InterPro" id="IPR035919">
    <property type="entry name" value="EAL_sf"/>
</dbReference>
<dbReference type="RefSeq" id="WP_254576455.1">
    <property type="nucleotide sequence ID" value="NZ_CP100595.1"/>
</dbReference>
<evidence type="ECO:0000313" key="3">
    <source>
        <dbReference type="EMBL" id="UTJ06275.1"/>
    </source>
</evidence>
<dbReference type="PANTHER" id="PTHR33121:SF76">
    <property type="entry name" value="SIGNALING PROTEIN"/>
    <property type="match status" value="1"/>
</dbReference>
<dbReference type="SMART" id="SM00052">
    <property type="entry name" value="EAL"/>
    <property type="match status" value="1"/>
</dbReference>
<evidence type="ECO:0000313" key="4">
    <source>
        <dbReference type="Proteomes" id="UP001060012"/>
    </source>
</evidence>
<dbReference type="CDD" id="cd01948">
    <property type="entry name" value="EAL"/>
    <property type="match status" value="1"/>
</dbReference>
<dbReference type="InterPro" id="IPR001633">
    <property type="entry name" value="EAL_dom"/>
</dbReference>
<protein>
    <submittedName>
        <fullName evidence="3">EAL domain-containing protein</fullName>
    </submittedName>
</protein>
<dbReference type="SUPFAM" id="SSF141868">
    <property type="entry name" value="EAL domain-like"/>
    <property type="match status" value="1"/>
</dbReference>
<evidence type="ECO:0000259" key="2">
    <source>
        <dbReference type="PROSITE" id="PS50883"/>
    </source>
</evidence>
<dbReference type="EMBL" id="CP100595">
    <property type="protein sequence ID" value="UTJ06275.1"/>
    <property type="molecule type" value="Genomic_DNA"/>
</dbReference>
<dbReference type="PROSITE" id="PS50883">
    <property type="entry name" value="EAL"/>
    <property type="match status" value="1"/>
</dbReference>
<evidence type="ECO:0000256" key="1">
    <source>
        <dbReference type="SAM" id="Coils"/>
    </source>
</evidence>
<sequence length="404" mass="47193">MIDNIVANNLINIHFQPIISVRTKTIFAFEALCRCTYNEQNIPPDLLFKLAKQNNLLLELDILARRNAIKKFSSYYEKNNDLILFLNFESSLLNDLESFEKINSFLEDIIDLKIPFKNFVLEIKEDEITNIEVLNKFCKRYKELGFLIALDDFGTGSSTFHRINIIEPDIIKIDKSLFCDHENQINKEIVKAISKMSHNLGIRVLAEGVEKEESICNALRSSINLYQGYFFSKPKNEIKEDDINNIINKIGYIANIFKEKNIKTINNKREAIILYSKMVENIISNLDSLEKIYNNLHKAVTKYENIEAVYLIDAKNSKQIYDTVLVKNINDRFRPTKDGFEHYLKEYYYITLESKKGIFLSQKYISYATGSLCKTFAKKFTLNNNTYILCMDIMIKRKENENNI</sequence>
<gene>
    <name evidence="3" type="ORF">NJU99_13620</name>
</gene>
<dbReference type="Gene3D" id="3.20.20.450">
    <property type="entry name" value="EAL domain"/>
    <property type="match status" value="1"/>
</dbReference>
<feature type="domain" description="EAL" evidence="2">
    <location>
        <begin position="1"/>
        <end position="248"/>
    </location>
</feature>
<dbReference type="InterPro" id="IPR050706">
    <property type="entry name" value="Cyclic-di-GMP_PDE-like"/>
</dbReference>
<dbReference type="PANTHER" id="PTHR33121">
    <property type="entry name" value="CYCLIC DI-GMP PHOSPHODIESTERASE PDEF"/>
    <property type="match status" value="1"/>
</dbReference>